<dbReference type="AlphaFoldDB" id="U2YV84"/>
<proteinExistence type="predicted"/>
<dbReference type="NCBIfam" id="NF041389">
    <property type="entry name" value="dodecin_Halo"/>
    <property type="match status" value="1"/>
</dbReference>
<comment type="caution">
    <text evidence="1">The sequence shown here is derived from an EMBL/GenBank/DDBJ whole genome shotgun (WGS) entry which is preliminary data.</text>
</comment>
<dbReference type="InterPro" id="IPR036694">
    <property type="entry name" value="Dodecin-like_sf"/>
</dbReference>
<dbReference type="InterPro" id="IPR009923">
    <property type="entry name" value="Dodecin"/>
</dbReference>
<name>U2YV84_9EURY</name>
<dbReference type="Pfam" id="PF07311">
    <property type="entry name" value="Dodecin"/>
    <property type="match status" value="1"/>
</dbReference>
<reference evidence="1 2" key="1">
    <citation type="submission" date="2013-09" db="EMBL/GenBank/DDBJ databases">
        <title>Whole genome sequencing of Halarchaeum acidiphilum strain MH1-52-1.</title>
        <authorList>
            <person name="Shimane Y."/>
            <person name="Minegishi H."/>
            <person name="Nishi S."/>
            <person name="Echigo A."/>
            <person name="Shuto A."/>
            <person name="Konishi M."/>
            <person name="Ito T."/>
            <person name="Ohkuma M."/>
            <person name="Ohta Y."/>
            <person name="Nagano Y."/>
            <person name="Tsubouchi T."/>
            <person name="Mori K."/>
            <person name="Usui K."/>
            <person name="Kamekura M."/>
            <person name="Usami R."/>
            <person name="Takaki Y."/>
            <person name="Hatada Y."/>
        </authorList>
    </citation>
    <scope>NUCLEOTIDE SEQUENCE [LARGE SCALE GENOMIC DNA]</scope>
    <source>
        <strain evidence="1 2">JCM 16109</strain>
    </source>
</reference>
<dbReference type="RefSeq" id="WP_020221324.1">
    <property type="nucleotide sequence ID" value="NZ_BANO01000052.1"/>
</dbReference>
<dbReference type="eggNOG" id="arCOG04561">
    <property type="taxonomic scope" value="Archaea"/>
</dbReference>
<sequence>MVYKKIDLVGTSTESFDDAVDDALDRAEETLDDVSWAEVIEQRVGIEGRDERQYQVEVEVAFALDDD</sequence>
<gene>
    <name evidence="1" type="ORF">MBEHAL_1690</name>
</gene>
<dbReference type="SUPFAM" id="SSF89807">
    <property type="entry name" value="Dodecin-like"/>
    <property type="match status" value="1"/>
</dbReference>
<dbReference type="PANTHER" id="PTHR39324:SF1">
    <property type="entry name" value="CALCIUM DODECIN"/>
    <property type="match status" value="1"/>
</dbReference>
<accession>U2YV84</accession>
<evidence type="ECO:0000313" key="1">
    <source>
        <dbReference type="EMBL" id="GAD52930.1"/>
    </source>
</evidence>
<dbReference type="PANTHER" id="PTHR39324">
    <property type="entry name" value="CALCIUM DODECIN"/>
    <property type="match status" value="1"/>
</dbReference>
<dbReference type="Proteomes" id="UP000016986">
    <property type="component" value="Unassembled WGS sequence"/>
</dbReference>
<organism evidence="1 2">
    <name type="scientific">Halarchaeum acidiphilum MH1-52-1</name>
    <dbReference type="NCBI Taxonomy" id="1261545"/>
    <lineage>
        <taxon>Archaea</taxon>
        <taxon>Methanobacteriati</taxon>
        <taxon>Methanobacteriota</taxon>
        <taxon>Stenosarchaea group</taxon>
        <taxon>Halobacteria</taxon>
        <taxon>Halobacteriales</taxon>
        <taxon>Halobacteriaceae</taxon>
    </lineage>
</organism>
<dbReference type="InterPro" id="IPR025543">
    <property type="entry name" value="Dodecin-like"/>
</dbReference>
<protein>
    <submittedName>
        <fullName evidence="1">Dodecin Flavin-binding</fullName>
    </submittedName>
</protein>
<dbReference type="EMBL" id="BATA01000040">
    <property type="protein sequence ID" value="GAD52930.1"/>
    <property type="molecule type" value="Genomic_DNA"/>
</dbReference>
<dbReference type="OrthoDB" id="187186at2157"/>
<dbReference type="Gene3D" id="3.30.1660.10">
    <property type="entry name" value="Flavin-binding protein dodecin"/>
    <property type="match status" value="1"/>
</dbReference>
<evidence type="ECO:0000313" key="2">
    <source>
        <dbReference type="Proteomes" id="UP000016986"/>
    </source>
</evidence>
<keyword evidence="2" id="KW-1185">Reference proteome</keyword>